<dbReference type="EMBL" id="NBCO01000019">
    <property type="protein sequence ID" value="ORC88031.1"/>
    <property type="molecule type" value="Genomic_DNA"/>
</dbReference>
<dbReference type="GO" id="GO:0006798">
    <property type="term" value="P:polyphosphate catabolic process"/>
    <property type="evidence" value="ECO:0007669"/>
    <property type="project" value="TreeGrafter"/>
</dbReference>
<dbReference type="GO" id="GO:0000298">
    <property type="term" value="F:endopolyphosphatase activity"/>
    <property type="evidence" value="ECO:0007669"/>
    <property type="project" value="TreeGrafter"/>
</dbReference>
<dbReference type="GO" id="GO:0016791">
    <property type="term" value="F:phosphatase activity"/>
    <property type="evidence" value="ECO:0007669"/>
    <property type="project" value="TreeGrafter"/>
</dbReference>
<dbReference type="InterPro" id="IPR004843">
    <property type="entry name" value="Calcineurin-like_PHP"/>
</dbReference>
<dbReference type="OrthoDB" id="10267127at2759"/>
<name>A0A1X0NTU4_9TRYP</name>
<dbReference type="InterPro" id="IPR050126">
    <property type="entry name" value="Ap4A_hydrolase"/>
</dbReference>
<proteinExistence type="predicted"/>
<feature type="compositionally biased region" description="Low complexity" evidence="1">
    <location>
        <begin position="131"/>
        <end position="147"/>
    </location>
</feature>
<feature type="region of interest" description="Disordered" evidence="1">
    <location>
        <begin position="423"/>
        <end position="451"/>
    </location>
</feature>
<feature type="compositionally biased region" description="Low complexity" evidence="1">
    <location>
        <begin position="174"/>
        <end position="192"/>
    </location>
</feature>
<evidence type="ECO:0000313" key="4">
    <source>
        <dbReference type="Proteomes" id="UP000192257"/>
    </source>
</evidence>
<dbReference type="STRING" id="67003.A0A1X0NTU4"/>
<comment type="caution">
    <text evidence="3">The sequence shown here is derived from an EMBL/GenBank/DDBJ whole genome shotgun (WGS) entry which is preliminary data.</text>
</comment>
<gene>
    <name evidence="3" type="ORF">TM35_000192750</name>
</gene>
<dbReference type="AlphaFoldDB" id="A0A1X0NTU4"/>
<feature type="domain" description="Calcineurin-like phosphoesterase" evidence="2">
    <location>
        <begin position="275"/>
        <end position="481"/>
    </location>
</feature>
<dbReference type="SUPFAM" id="SSF56300">
    <property type="entry name" value="Metallo-dependent phosphatases"/>
    <property type="match status" value="1"/>
</dbReference>
<dbReference type="RefSeq" id="XP_028882097.1">
    <property type="nucleotide sequence ID" value="XM_029026773.1"/>
</dbReference>
<evidence type="ECO:0000313" key="3">
    <source>
        <dbReference type="EMBL" id="ORC88031.1"/>
    </source>
</evidence>
<dbReference type="GeneID" id="39986553"/>
<dbReference type="CDD" id="cd00144">
    <property type="entry name" value="MPP_PPP_family"/>
    <property type="match status" value="1"/>
</dbReference>
<feature type="compositionally biased region" description="Basic and acidic residues" evidence="1">
    <location>
        <begin position="61"/>
        <end position="77"/>
    </location>
</feature>
<feature type="region of interest" description="Disordered" evidence="1">
    <location>
        <begin position="58"/>
        <end position="195"/>
    </location>
</feature>
<dbReference type="PANTHER" id="PTHR42850:SF12">
    <property type="entry name" value="PROTEIN PHOSPHATASE, PUTATIVE-RELATED"/>
    <property type="match status" value="1"/>
</dbReference>
<dbReference type="VEuPathDB" id="TriTrypDB:TM35_000192750"/>
<dbReference type="Gene3D" id="3.60.21.10">
    <property type="match status" value="1"/>
</dbReference>
<organism evidence="3 4">
    <name type="scientific">Trypanosoma theileri</name>
    <dbReference type="NCBI Taxonomy" id="67003"/>
    <lineage>
        <taxon>Eukaryota</taxon>
        <taxon>Discoba</taxon>
        <taxon>Euglenozoa</taxon>
        <taxon>Kinetoplastea</taxon>
        <taxon>Metakinetoplastina</taxon>
        <taxon>Trypanosomatida</taxon>
        <taxon>Trypanosomatidae</taxon>
        <taxon>Trypanosoma</taxon>
    </lineage>
</organism>
<evidence type="ECO:0000259" key="2">
    <source>
        <dbReference type="Pfam" id="PF00149"/>
    </source>
</evidence>
<dbReference type="Proteomes" id="UP000192257">
    <property type="component" value="Unassembled WGS sequence"/>
</dbReference>
<keyword evidence="4" id="KW-1185">Reference proteome</keyword>
<sequence length="733" mass="78227">MDTPSVVLAQLRTLKLSNGARVGDLPSNTVTPSTNVTSTLNVFISEHRHLAATAILKQQHPQRDEERLKRNAARETPSHVVSSDTVSRHNRQSELKSNRALQGTSSSSSNSGPGTGVVGGVSGGGIGHSGGVSSSSNNNNNNNNNNSAGKPNRLRPTPRSQQISEETHSKEGGATTTATATATTTTTTSASSVAQPSNAIEQLLRALPSTSIATVREPIPTPPSVAIVQPNVEPDAVRMTTVVAGDAANPKLLEPIDNLNAHRPIIRTAPPCDHRYIIVGDIHGCPAQLEELMAKVNYQQGKDCLILAGDLVNKGPDSIGAVRLAQKLGAIGVLGNHDYTLLNCIVRCRKQRQTVQEEQDPVMQLASSFPQGCEDYLRSLPHMLRIPKYNVLVVHAGLNVSYPIDSQDVYEIMHMRRLELLSNSGTGTSSSNNNNNSNSNVGGDDKRTRGKARWRAVVKGNRGDPWGEVWGGPELVVFGHDARAGLQQHRLAYGIDTGCVYGRELTCLVFGPADPAGTLVSVPGLPKYTNERQGLPPPAAPVYEHYADELAKLILRPTTRSVATPSGANGSRPVFLATPLNAAAASALPNNNNNTTGPAAEDGAASGLYAVERATLLSLIKTNELRAVKTLMSLPAYETAWLSLLDNRDEDYTGSFWIPLVQGILEGLLGHPTQSTPDYADDVLQLALEVCDELEAVRQVVTTQLQTLADREASGSFSLTKATAKFLRLVAVL</sequence>
<evidence type="ECO:0000256" key="1">
    <source>
        <dbReference type="SAM" id="MobiDB-lite"/>
    </source>
</evidence>
<dbReference type="PANTHER" id="PTHR42850">
    <property type="entry name" value="METALLOPHOSPHOESTERASE"/>
    <property type="match status" value="1"/>
</dbReference>
<feature type="compositionally biased region" description="Low complexity" evidence="1">
    <location>
        <begin position="423"/>
        <end position="440"/>
    </location>
</feature>
<accession>A0A1X0NTU4</accession>
<dbReference type="GO" id="GO:0005737">
    <property type="term" value="C:cytoplasm"/>
    <property type="evidence" value="ECO:0007669"/>
    <property type="project" value="TreeGrafter"/>
</dbReference>
<dbReference type="Pfam" id="PF00149">
    <property type="entry name" value="Metallophos"/>
    <property type="match status" value="1"/>
</dbReference>
<dbReference type="InterPro" id="IPR029052">
    <property type="entry name" value="Metallo-depent_PP-like"/>
</dbReference>
<reference evidence="3 4" key="1">
    <citation type="submission" date="2017-03" db="EMBL/GenBank/DDBJ databases">
        <title>An alternative strategy for trypanosome survival in the mammalian bloodstream revealed through genome and transcriptome analysis of the ubiquitous bovine parasite Trypanosoma (Megatrypanum) theileri.</title>
        <authorList>
            <person name="Kelly S."/>
            <person name="Ivens A."/>
            <person name="Mott A."/>
            <person name="O'Neill E."/>
            <person name="Emms D."/>
            <person name="Macleod O."/>
            <person name="Voorheis P."/>
            <person name="Matthews J."/>
            <person name="Matthews K."/>
            <person name="Carrington M."/>
        </authorList>
    </citation>
    <scope>NUCLEOTIDE SEQUENCE [LARGE SCALE GENOMIC DNA]</scope>
    <source>
        <strain evidence="3">Edinburgh</strain>
    </source>
</reference>
<feature type="compositionally biased region" description="Gly residues" evidence="1">
    <location>
        <begin position="113"/>
        <end position="130"/>
    </location>
</feature>
<protein>
    <submittedName>
        <fullName evidence="3">Serine/threonine protein phosphatase</fullName>
    </submittedName>
</protein>